<protein>
    <recommendedName>
        <fullName evidence="4">Carboxypeptidase regulatory-like domain-containing protein</fullName>
    </recommendedName>
</protein>
<feature type="signal peptide" evidence="1">
    <location>
        <begin position="1"/>
        <end position="27"/>
    </location>
</feature>
<feature type="chain" id="PRO_5016844530" description="Carboxypeptidase regulatory-like domain-containing protein" evidence="1">
    <location>
        <begin position="28"/>
        <end position="921"/>
    </location>
</feature>
<dbReference type="Proteomes" id="UP000264217">
    <property type="component" value="Unassembled WGS sequence"/>
</dbReference>
<evidence type="ECO:0000313" key="2">
    <source>
        <dbReference type="EMBL" id="RFZ91781.1"/>
    </source>
</evidence>
<dbReference type="RefSeq" id="WP_117391493.1">
    <property type="nucleotide sequence ID" value="NZ_QWDC01000002.1"/>
</dbReference>
<dbReference type="EMBL" id="QWDC01000002">
    <property type="protein sequence ID" value="RFZ91781.1"/>
    <property type="molecule type" value="Genomic_DNA"/>
</dbReference>
<evidence type="ECO:0000256" key="1">
    <source>
        <dbReference type="SAM" id="SignalP"/>
    </source>
</evidence>
<sequence length="921" mass="101249">MGLNKPFIIIRFAVCVLVLLCCTQTQAQVNARQALLNIKARADTSIKNFPPEKVYLQTDRPYYSVGDTIWYRGWVIDAPSTLLSTKSGLLHVEIATDSNVVVQKFLLPVENGITWGNITLNEKDFKPGSYIIRAYTNWMRNFGAQTFFYKRINITGGYEDNWTVKVRTDTTRVNGQPNVKAILQFSYADKLPVVGKPVTMQVMNGRKTITKYTLDTELTGTVDISFKPPQSGKDLYIKARVDNKGNAVNIPLRLNKADDTDLQFMPEGGDLVAGIQTHVGFKAIGTNGRGINVSGTITDSRGNKVTTFRSGNCGMGNFMLTPLAGERYTATITTGSGSKTFALPKVQASGLGLFVLNHINSDSLRITVSASADVLKQGSPYFFIAKSRGVIHYAAIMNFDNKSALTSYLNKNLFPTGITHLLITDDKGRTLNERLVFIDHHDALKIQVTAPPQIAAKDSVDLNLLITDSNGKPVQGTFSLAVTDDARVKTDTLNDANIITSMLLTSELRGYVEAPGYYFSKDANAWQALDDLLLTQGWVSYDAPAKGALFPVEEDYSVNGRLTNLFGKPAAGLGVNMFSIRPFLSRDTITGKDGRFKMPLPLVDTPAFILKAVKKNGKPSGIPITVNEFQMPHFVPTNIPADLPWNVNTGDTVIRDINAAISKRRQTEKMPEGTRLLQGVTISAKKMVKDSRNLNGAGNADIVLDEKDMEAAGKKTLLKLIEEKIPGFFPKYPKGSPVAWYYVKSKFAFFIIDGVNLFDIVPPRSYIDERDYLASYTAESIKGIELNYSAKYNNVYLAKYCPGCDIIMLDYAFIEITTRSGSGPHMADARGIYLYKPLPLSLPAQFYKPKYTANKTDAALDNRPTIAWEPNVITNTEGKASVGFHAGMSTGNYTVIVQGVGMDGSLGVRYFPLKVKVAAGL</sequence>
<accession>A0A372NSA0</accession>
<dbReference type="OrthoDB" id="609485at2"/>
<proteinExistence type="predicted"/>
<evidence type="ECO:0008006" key="4">
    <source>
        <dbReference type="Google" id="ProtNLM"/>
    </source>
</evidence>
<keyword evidence="3" id="KW-1185">Reference proteome</keyword>
<keyword evidence="1" id="KW-0732">Signal</keyword>
<name>A0A372NSA0_9SPHI</name>
<dbReference type="Gene3D" id="2.60.40.1930">
    <property type="match status" value="1"/>
</dbReference>
<dbReference type="AlphaFoldDB" id="A0A372NSA0"/>
<gene>
    <name evidence="2" type="ORF">D0C36_10010</name>
</gene>
<evidence type="ECO:0000313" key="3">
    <source>
        <dbReference type="Proteomes" id="UP000264217"/>
    </source>
</evidence>
<organism evidence="2 3">
    <name type="scientific">Mucilaginibacter conchicola</name>
    <dbReference type="NCBI Taxonomy" id="2303333"/>
    <lineage>
        <taxon>Bacteria</taxon>
        <taxon>Pseudomonadati</taxon>
        <taxon>Bacteroidota</taxon>
        <taxon>Sphingobacteriia</taxon>
        <taxon>Sphingobacteriales</taxon>
        <taxon>Sphingobacteriaceae</taxon>
        <taxon>Mucilaginibacter</taxon>
    </lineage>
</organism>
<comment type="caution">
    <text evidence="2">The sequence shown here is derived from an EMBL/GenBank/DDBJ whole genome shotgun (WGS) entry which is preliminary data.</text>
</comment>
<reference evidence="2 3" key="1">
    <citation type="submission" date="2018-08" db="EMBL/GenBank/DDBJ databases">
        <title>Mucilaginibacter sp. MYSH2.</title>
        <authorList>
            <person name="Seo T."/>
        </authorList>
    </citation>
    <scope>NUCLEOTIDE SEQUENCE [LARGE SCALE GENOMIC DNA]</scope>
    <source>
        <strain evidence="2 3">MYSH2</strain>
    </source>
</reference>